<name>A0A843VNQ9_COLES</name>
<reference evidence="2" key="1">
    <citation type="submission" date="2017-07" db="EMBL/GenBank/DDBJ databases">
        <title>Taro Niue Genome Assembly and Annotation.</title>
        <authorList>
            <person name="Atibalentja N."/>
            <person name="Keating K."/>
            <person name="Fields C.J."/>
        </authorList>
    </citation>
    <scope>NUCLEOTIDE SEQUENCE</scope>
    <source>
        <strain evidence="2">Niue_2</strain>
        <tissue evidence="2">Leaf</tissue>
    </source>
</reference>
<protein>
    <submittedName>
        <fullName evidence="2">Uncharacterized protein</fullName>
    </submittedName>
</protein>
<dbReference type="EMBL" id="NMUH01001766">
    <property type="protein sequence ID" value="MQL95200.1"/>
    <property type="molecule type" value="Genomic_DNA"/>
</dbReference>
<dbReference type="Proteomes" id="UP000652761">
    <property type="component" value="Unassembled WGS sequence"/>
</dbReference>
<organism evidence="2 3">
    <name type="scientific">Colocasia esculenta</name>
    <name type="common">Wild taro</name>
    <name type="synonym">Arum esculentum</name>
    <dbReference type="NCBI Taxonomy" id="4460"/>
    <lineage>
        <taxon>Eukaryota</taxon>
        <taxon>Viridiplantae</taxon>
        <taxon>Streptophyta</taxon>
        <taxon>Embryophyta</taxon>
        <taxon>Tracheophyta</taxon>
        <taxon>Spermatophyta</taxon>
        <taxon>Magnoliopsida</taxon>
        <taxon>Liliopsida</taxon>
        <taxon>Araceae</taxon>
        <taxon>Aroideae</taxon>
        <taxon>Colocasieae</taxon>
        <taxon>Colocasia</taxon>
    </lineage>
</organism>
<accession>A0A843VNQ9</accession>
<evidence type="ECO:0000313" key="3">
    <source>
        <dbReference type="Proteomes" id="UP000652761"/>
    </source>
</evidence>
<gene>
    <name evidence="2" type="ORF">Taro_027867</name>
</gene>
<comment type="caution">
    <text evidence="2">The sequence shown here is derived from an EMBL/GenBank/DDBJ whole genome shotgun (WGS) entry which is preliminary data.</text>
</comment>
<keyword evidence="1" id="KW-0812">Transmembrane</keyword>
<evidence type="ECO:0000313" key="2">
    <source>
        <dbReference type="EMBL" id="MQL95200.1"/>
    </source>
</evidence>
<keyword evidence="1" id="KW-1133">Transmembrane helix</keyword>
<sequence>MSLETPDVAAFHDLRLDYETSNVVNIPQNETGLRRICFLGFDNLAGGELATPLAVAKPLGCLFSWIASSAEEYLARNASISDATLLSRLKPPAAPGAALGFQVTAQEHEQTMTVVARDSLAADDMAVAAVGRTVAAEVGIESVDAAAEPQAKTPVVIVHLLAVRQCAEPRPRLTLWSFEESPPSPQLLGMHVPHSSRTTGSRGVARGPSCTVPPGVISGGGGISLFPPLPWVVITLAVIAIICVAEALAPPYVAVRAAAAALLLVTAECEHVHKALHPHPSCFQLRLVRCPQLSAVLFAAEEKMQGQGFGHVVCVLSLGGGAWPRRQELAGSPE</sequence>
<proteinExistence type="predicted"/>
<feature type="transmembrane region" description="Helical" evidence="1">
    <location>
        <begin position="229"/>
        <end position="249"/>
    </location>
</feature>
<dbReference type="AlphaFoldDB" id="A0A843VNQ9"/>
<keyword evidence="3" id="KW-1185">Reference proteome</keyword>
<evidence type="ECO:0000256" key="1">
    <source>
        <dbReference type="SAM" id="Phobius"/>
    </source>
</evidence>
<keyword evidence="1" id="KW-0472">Membrane</keyword>